<dbReference type="EMBL" id="LUGH01000168">
    <property type="protein sequence ID" value="OBZ88195.1"/>
    <property type="molecule type" value="Genomic_DNA"/>
</dbReference>
<keyword evidence="12" id="KW-1185">Reference proteome</keyword>
<feature type="binding site" evidence="8">
    <location>
        <position position="41"/>
    </location>
    <ligand>
        <name>ATP</name>
        <dbReference type="ChEBI" id="CHEBI:30616"/>
    </ligand>
</feature>
<keyword evidence="7" id="KW-0539">Nucleus</keyword>
<name>A0A1C7NGM9_9FUNG</name>
<dbReference type="Gene3D" id="1.10.510.10">
    <property type="entry name" value="Transferase(Phosphotransferase) domain 1"/>
    <property type="match status" value="1"/>
</dbReference>
<dbReference type="InterPro" id="IPR050117">
    <property type="entry name" value="MAPK"/>
</dbReference>
<dbReference type="PANTHER" id="PTHR24055">
    <property type="entry name" value="MITOGEN-ACTIVATED PROTEIN KINASE"/>
    <property type="match status" value="1"/>
</dbReference>
<gene>
    <name evidence="11" type="primary">MAK</name>
    <name evidence="11" type="ORF">A0J61_03746</name>
</gene>
<dbReference type="Pfam" id="PF00069">
    <property type="entry name" value="Pkinase"/>
    <property type="match status" value="1"/>
</dbReference>
<keyword evidence="4 8" id="KW-0547">Nucleotide-binding</keyword>
<accession>A0A1C7NGM9</accession>
<dbReference type="SMART" id="SM00220">
    <property type="entry name" value="S_TKc"/>
    <property type="match status" value="1"/>
</dbReference>
<evidence type="ECO:0000256" key="2">
    <source>
        <dbReference type="ARBA" id="ARBA00022527"/>
    </source>
</evidence>
<evidence type="ECO:0000256" key="3">
    <source>
        <dbReference type="ARBA" id="ARBA00022679"/>
    </source>
</evidence>
<evidence type="ECO:0000256" key="9">
    <source>
        <dbReference type="RuleBase" id="RU000304"/>
    </source>
</evidence>
<dbReference type="Gene3D" id="3.30.200.20">
    <property type="entry name" value="Phosphorylase Kinase, domain 1"/>
    <property type="match status" value="1"/>
</dbReference>
<proteinExistence type="inferred from homology"/>
<dbReference type="Proteomes" id="UP000093000">
    <property type="component" value="Unassembled WGS sequence"/>
</dbReference>
<reference evidence="11 12" key="1">
    <citation type="submission" date="2016-03" db="EMBL/GenBank/DDBJ databases">
        <title>Choanephora cucurbitarum.</title>
        <authorList>
            <person name="Min B."/>
            <person name="Park H."/>
            <person name="Park J.-H."/>
            <person name="Shin H.-D."/>
            <person name="Choi I.-G."/>
        </authorList>
    </citation>
    <scope>NUCLEOTIDE SEQUENCE [LARGE SCALE GENOMIC DNA]</scope>
    <source>
        <strain evidence="11 12">KUS-F28377</strain>
    </source>
</reference>
<evidence type="ECO:0000256" key="8">
    <source>
        <dbReference type="PROSITE-ProRule" id="PRU10141"/>
    </source>
</evidence>
<dbReference type="AlphaFoldDB" id="A0A1C7NGM9"/>
<evidence type="ECO:0000256" key="4">
    <source>
        <dbReference type="ARBA" id="ARBA00022741"/>
    </source>
</evidence>
<dbReference type="InParanoid" id="A0A1C7NGM9"/>
<dbReference type="OrthoDB" id="2158884at2759"/>
<evidence type="ECO:0000313" key="11">
    <source>
        <dbReference type="EMBL" id="OBZ88195.1"/>
    </source>
</evidence>
<dbReference type="GO" id="GO:0004674">
    <property type="term" value="F:protein serine/threonine kinase activity"/>
    <property type="evidence" value="ECO:0007669"/>
    <property type="project" value="UniProtKB-KW"/>
</dbReference>
<comment type="similarity">
    <text evidence="9">Belongs to the protein kinase superfamily.</text>
</comment>
<dbReference type="PROSITE" id="PS50011">
    <property type="entry name" value="PROTEIN_KINASE_DOM"/>
    <property type="match status" value="1"/>
</dbReference>
<keyword evidence="2 9" id="KW-0723">Serine/threonine-protein kinase</keyword>
<evidence type="ECO:0000313" key="12">
    <source>
        <dbReference type="Proteomes" id="UP000093000"/>
    </source>
</evidence>
<dbReference type="FunCoup" id="A0A1C7NGM9">
    <property type="interactions" value="434"/>
</dbReference>
<dbReference type="GO" id="GO:0005634">
    <property type="term" value="C:nucleus"/>
    <property type="evidence" value="ECO:0007669"/>
    <property type="project" value="UniProtKB-SubCell"/>
</dbReference>
<keyword evidence="6 8" id="KW-0067">ATP-binding</keyword>
<evidence type="ECO:0000256" key="1">
    <source>
        <dbReference type="ARBA" id="ARBA00004123"/>
    </source>
</evidence>
<evidence type="ECO:0000259" key="10">
    <source>
        <dbReference type="PROSITE" id="PS50011"/>
    </source>
</evidence>
<dbReference type="InterPro" id="IPR017441">
    <property type="entry name" value="Protein_kinase_ATP_BS"/>
</dbReference>
<dbReference type="InterPro" id="IPR008271">
    <property type="entry name" value="Ser/Thr_kinase_AS"/>
</dbReference>
<dbReference type="InterPro" id="IPR000719">
    <property type="entry name" value="Prot_kinase_dom"/>
</dbReference>
<evidence type="ECO:0000256" key="7">
    <source>
        <dbReference type="ARBA" id="ARBA00023242"/>
    </source>
</evidence>
<comment type="caution">
    <text evidence="11">The sequence shown here is derived from an EMBL/GenBank/DDBJ whole genome shotgun (WGS) entry which is preliminary data.</text>
</comment>
<dbReference type="FunFam" id="1.10.510.10:FF:000624">
    <property type="entry name" value="Mitogen-activated protein kinase"/>
    <property type="match status" value="1"/>
</dbReference>
<dbReference type="GO" id="GO:0005524">
    <property type="term" value="F:ATP binding"/>
    <property type="evidence" value="ECO:0007669"/>
    <property type="project" value="UniProtKB-UniRule"/>
</dbReference>
<dbReference type="STRING" id="101091.A0A1C7NGM9"/>
<keyword evidence="5 11" id="KW-0418">Kinase</keyword>
<dbReference type="PROSITE" id="PS00107">
    <property type="entry name" value="PROTEIN_KINASE_ATP"/>
    <property type="match status" value="1"/>
</dbReference>
<comment type="subcellular location">
    <subcellularLocation>
        <location evidence="1">Nucleus</location>
    </subcellularLocation>
</comment>
<dbReference type="PROSITE" id="PS00108">
    <property type="entry name" value="PROTEIN_KINASE_ST"/>
    <property type="match status" value="1"/>
</dbReference>
<evidence type="ECO:0000256" key="5">
    <source>
        <dbReference type="ARBA" id="ARBA00022777"/>
    </source>
</evidence>
<sequence length="447" mass="51669">MSIKQAPFLNTYELLEQIGNGSFAVVYKGKKRDSNELVAIKAMKKKISPSYQKEYKTMERLAPHPNIIQLFDVCHQTQSFLVMEYMNSGDLYQLLETRKQAGKRFHWKEIRSILTQVLAAFHHMHHIQGLFHRDIKPENLLIHQTQDAMIVKLADFGLATEIKSKRVAEDDYVSTRWYRAPEVLLKSTDYSFPIDLWALGTIFAELISLRPLFPGQSEEDQLIRISRLLGHPDLSYRKPSRRHRLYHHRSMPCLPEPLITQLGLGGFWREGALLAQKIGFEFPQTPPDPDALAQCLKPYCISTEAEDLLLKLLQYDPKKRITSTEALQHPFFLNDTVHSPTFQSLSPTVQLPKIPLSPINLEPSISSSCPLRPVDDSHVHTYFETPSSFAKTTSMPDFQLPQQQEPVLIPLQDAPKRLLKTPFQRLHRWTKRYISIDEQHSQNYHTK</sequence>
<keyword evidence="3" id="KW-0808">Transferase</keyword>
<feature type="domain" description="Protein kinase" evidence="10">
    <location>
        <begin position="12"/>
        <end position="332"/>
    </location>
</feature>
<organism evidence="11 12">
    <name type="scientific">Choanephora cucurbitarum</name>
    <dbReference type="NCBI Taxonomy" id="101091"/>
    <lineage>
        <taxon>Eukaryota</taxon>
        <taxon>Fungi</taxon>
        <taxon>Fungi incertae sedis</taxon>
        <taxon>Mucoromycota</taxon>
        <taxon>Mucoromycotina</taxon>
        <taxon>Mucoromycetes</taxon>
        <taxon>Mucorales</taxon>
        <taxon>Mucorineae</taxon>
        <taxon>Choanephoraceae</taxon>
        <taxon>Choanephoroideae</taxon>
        <taxon>Choanephora</taxon>
    </lineage>
</organism>
<protein>
    <submittedName>
        <fullName evidence="11">Serine/threonine-protein kinase MAK</fullName>
    </submittedName>
</protein>
<dbReference type="SUPFAM" id="SSF56112">
    <property type="entry name" value="Protein kinase-like (PK-like)"/>
    <property type="match status" value="1"/>
</dbReference>
<dbReference type="InterPro" id="IPR011009">
    <property type="entry name" value="Kinase-like_dom_sf"/>
</dbReference>
<evidence type="ECO:0000256" key="6">
    <source>
        <dbReference type="ARBA" id="ARBA00022840"/>
    </source>
</evidence>